<dbReference type="InterPro" id="IPR043014">
    <property type="entry name" value="Nibrin_BRCT2_sf"/>
</dbReference>
<evidence type="ECO:0000256" key="8">
    <source>
        <dbReference type="ARBA" id="ARBA00044757"/>
    </source>
</evidence>
<evidence type="ECO:0000256" key="5">
    <source>
        <dbReference type="ARBA" id="ARBA00023204"/>
    </source>
</evidence>
<dbReference type="GO" id="GO:0005694">
    <property type="term" value="C:chromosome"/>
    <property type="evidence" value="ECO:0007669"/>
    <property type="project" value="UniProtKB-SubCell"/>
</dbReference>
<dbReference type="InterPro" id="IPR000253">
    <property type="entry name" value="FHA_dom"/>
</dbReference>
<dbReference type="InterPro" id="IPR013908">
    <property type="entry name" value="Nibrin_C"/>
</dbReference>
<dbReference type="Gene3D" id="3.40.50.10190">
    <property type="entry name" value="BRCT domain"/>
    <property type="match status" value="1"/>
</dbReference>
<evidence type="ECO:0000256" key="9">
    <source>
        <dbReference type="SAM" id="MobiDB-lite"/>
    </source>
</evidence>
<dbReference type="EMBL" id="JAODUP010000057">
    <property type="protein sequence ID" value="KAK2164940.1"/>
    <property type="molecule type" value="Genomic_DNA"/>
</dbReference>
<dbReference type="InterPro" id="IPR036420">
    <property type="entry name" value="BRCT_dom_sf"/>
</dbReference>
<evidence type="ECO:0000259" key="10">
    <source>
        <dbReference type="PROSITE" id="PS50006"/>
    </source>
</evidence>
<organism evidence="11 12">
    <name type="scientific">Paralvinella palmiformis</name>
    <dbReference type="NCBI Taxonomy" id="53620"/>
    <lineage>
        <taxon>Eukaryota</taxon>
        <taxon>Metazoa</taxon>
        <taxon>Spiralia</taxon>
        <taxon>Lophotrochozoa</taxon>
        <taxon>Annelida</taxon>
        <taxon>Polychaeta</taxon>
        <taxon>Sedentaria</taxon>
        <taxon>Canalipalpata</taxon>
        <taxon>Terebellida</taxon>
        <taxon>Terebelliformia</taxon>
        <taxon>Alvinellidae</taxon>
        <taxon>Paralvinella</taxon>
    </lineage>
</organism>
<evidence type="ECO:0000256" key="6">
    <source>
        <dbReference type="ARBA" id="ARBA00023242"/>
    </source>
</evidence>
<dbReference type="InterPro" id="IPR001357">
    <property type="entry name" value="BRCT_dom"/>
</dbReference>
<evidence type="ECO:0000256" key="4">
    <source>
        <dbReference type="ARBA" id="ARBA00022763"/>
    </source>
</evidence>
<dbReference type="Proteomes" id="UP001208570">
    <property type="component" value="Unassembled WGS sequence"/>
</dbReference>
<sequence>MWFLRSKADPARCHALFCGRTYSIGRKDTDILLLDDMSISRKHAVLHVVHPEAHVMFCEKLPVLTVEDLSKFGTTVGEKHLTKEKATILSGDTIWFGNLNADNSRFVADYEPYLVLTSCLDPATKRLTRQLLCQLGGHIINECHKGCDALIMNNLSITIKAVCALICQKPIVTPKYLEDKLKALQAGTKQPNPEDYLPQLDESQLNPEDVTFTPNPQRQELFQGMHFIFLTRKQFKKMSEAITLGGGTPLLMEERTEANREDIFWSPKSRVMLCDLSSQLQQLTKNARNWVEHVLELLKKLYFCIESPGVTALTKTLSQTADVSQLSHSQTQSRDNKMSQVPKPNVVKVKIEPVSQTPMDIVPIFQTKQNTKKRCLILKLNYLWDNLIDFDAKIDDGASWSPTDFSGADEEQENASDEDMFASVPVQKGHSGRGSTSPSESAQKAFTHSAKTVSAEDKKINSQEIASRTSAKLIPRQDSVHLKSEFVSKLNIVIDDEFIDKNITAPQLVIEEKSLVVQKPDHSSSSIKVSGSCHGVRVKNFKTFRKVFHASVSTLPQIIGGSDLVASNHEKKEELEEWFKDYIQNGSQQESQPKKDDLDFVNCDPRRCITQKRKR</sequence>
<dbReference type="PANTHER" id="PTHR12162">
    <property type="entry name" value="NIBRIN-RELATED"/>
    <property type="match status" value="1"/>
</dbReference>
<dbReference type="GO" id="GO:0030870">
    <property type="term" value="C:Mre11 complex"/>
    <property type="evidence" value="ECO:0007669"/>
    <property type="project" value="InterPro"/>
</dbReference>
<dbReference type="Pfam" id="PF08599">
    <property type="entry name" value="Nbs1_C"/>
    <property type="match status" value="1"/>
</dbReference>
<dbReference type="GO" id="GO:0007095">
    <property type="term" value="P:mitotic G2 DNA damage checkpoint signaling"/>
    <property type="evidence" value="ECO:0007669"/>
    <property type="project" value="InterPro"/>
</dbReference>
<proteinExistence type="inferred from homology"/>
<evidence type="ECO:0000313" key="12">
    <source>
        <dbReference type="Proteomes" id="UP001208570"/>
    </source>
</evidence>
<gene>
    <name evidence="11" type="ORF">LSH36_57g04077</name>
</gene>
<dbReference type="InterPro" id="IPR008984">
    <property type="entry name" value="SMAD_FHA_dom_sf"/>
</dbReference>
<dbReference type="PROSITE" id="PS50006">
    <property type="entry name" value="FHA_DOMAIN"/>
    <property type="match status" value="1"/>
</dbReference>
<dbReference type="PANTHER" id="PTHR12162:SF0">
    <property type="entry name" value="NIBRIN"/>
    <property type="match status" value="1"/>
</dbReference>
<feature type="region of interest" description="Disordered" evidence="9">
    <location>
        <begin position="425"/>
        <end position="461"/>
    </location>
</feature>
<dbReference type="CDD" id="cd17741">
    <property type="entry name" value="BRCT_nibrin"/>
    <property type="match status" value="1"/>
</dbReference>
<dbReference type="Pfam" id="PF16508">
    <property type="entry name" value="NIBRIN_BRCT_II"/>
    <property type="match status" value="1"/>
</dbReference>
<evidence type="ECO:0000313" key="11">
    <source>
        <dbReference type="EMBL" id="KAK2164940.1"/>
    </source>
</evidence>
<dbReference type="InterPro" id="IPR040227">
    <property type="entry name" value="Nibrin-rel"/>
</dbReference>
<comment type="similarity">
    <text evidence="8">Belongs to the Nibrin family.</text>
</comment>
<protein>
    <recommendedName>
        <fullName evidence="10">FHA domain-containing protein</fullName>
    </recommendedName>
</protein>
<feature type="compositionally biased region" description="Polar residues" evidence="9">
    <location>
        <begin position="433"/>
        <end position="452"/>
    </location>
</feature>
<evidence type="ECO:0000256" key="3">
    <source>
        <dbReference type="ARBA" id="ARBA00022454"/>
    </source>
</evidence>
<dbReference type="SUPFAM" id="SSF52113">
    <property type="entry name" value="BRCT domain"/>
    <property type="match status" value="1"/>
</dbReference>
<name>A0AAD9K6M9_9ANNE</name>
<evidence type="ECO:0000256" key="1">
    <source>
        <dbReference type="ARBA" id="ARBA00004123"/>
    </source>
</evidence>
<comment type="caution">
    <text evidence="11">The sequence shown here is derived from an EMBL/GenBank/DDBJ whole genome shotgun (WGS) entry which is preliminary data.</text>
</comment>
<dbReference type="Gene3D" id="2.60.200.20">
    <property type="match status" value="1"/>
</dbReference>
<keyword evidence="6" id="KW-0539">Nucleus</keyword>
<dbReference type="SMART" id="SM00240">
    <property type="entry name" value="FHA"/>
    <property type="match status" value="1"/>
</dbReference>
<evidence type="ECO:0000256" key="7">
    <source>
        <dbReference type="ARBA" id="ARBA00023306"/>
    </source>
</evidence>
<keyword evidence="5" id="KW-0234">DNA repair</keyword>
<keyword evidence="7" id="KW-0131">Cell cycle</keyword>
<dbReference type="SMART" id="SM01348">
    <property type="entry name" value="Nbs1_C"/>
    <property type="match status" value="1"/>
</dbReference>
<comment type="subcellular location">
    <subcellularLocation>
        <location evidence="2">Chromosome</location>
    </subcellularLocation>
    <subcellularLocation>
        <location evidence="1">Nucleus</location>
    </subcellularLocation>
</comment>
<dbReference type="FunFam" id="2.60.200.20:FF:000017">
    <property type="entry name" value="Nibrin"/>
    <property type="match status" value="1"/>
</dbReference>
<keyword evidence="4" id="KW-0227">DNA damage</keyword>
<dbReference type="GO" id="GO:0000724">
    <property type="term" value="P:double-strand break repair via homologous recombination"/>
    <property type="evidence" value="ECO:0007669"/>
    <property type="project" value="TreeGrafter"/>
</dbReference>
<dbReference type="Pfam" id="PF16770">
    <property type="entry name" value="RTT107_BRCT_5"/>
    <property type="match status" value="1"/>
</dbReference>
<accession>A0AAD9K6M9</accession>
<reference evidence="11" key="1">
    <citation type="journal article" date="2023" name="Mol. Biol. Evol.">
        <title>Third-Generation Sequencing Reveals the Adaptive Role of the Epigenome in Three Deep-Sea Polychaetes.</title>
        <authorList>
            <person name="Perez M."/>
            <person name="Aroh O."/>
            <person name="Sun Y."/>
            <person name="Lan Y."/>
            <person name="Juniper S.K."/>
            <person name="Young C.R."/>
            <person name="Angers B."/>
            <person name="Qian P.Y."/>
        </authorList>
    </citation>
    <scope>NUCLEOTIDE SEQUENCE</scope>
    <source>
        <strain evidence="11">P08H-3</strain>
    </source>
</reference>
<dbReference type="GO" id="GO:0003684">
    <property type="term" value="F:damaged DNA binding"/>
    <property type="evidence" value="ECO:0007669"/>
    <property type="project" value="TreeGrafter"/>
</dbReference>
<dbReference type="SUPFAM" id="SSF49879">
    <property type="entry name" value="SMAD/FHA domain"/>
    <property type="match status" value="1"/>
</dbReference>
<keyword evidence="12" id="KW-1185">Reference proteome</keyword>
<dbReference type="InterPro" id="IPR032429">
    <property type="entry name" value="Nibrin_BRCT2"/>
</dbReference>
<evidence type="ECO:0000256" key="2">
    <source>
        <dbReference type="ARBA" id="ARBA00004286"/>
    </source>
</evidence>
<dbReference type="Pfam" id="PF00498">
    <property type="entry name" value="FHA"/>
    <property type="match status" value="1"/>
</dbReference>
<dbReference type="Gene3D" id="3.40.50.10980">
    <property type="entry name" value="Nibrin, BRCT2 domain"/>
    <property type="match status" value="1"/>
</dbReference>
<keyword evidence="3" id="KW-0158">Chromosome</keyword>
<feature type="domain" description="FHA" evidence="10">
    <location>
        <begin position="16"/>
        <end position="81"/>
    </location>
</feature>
<dbReference type="CDD" id="cd22667">
    <property type="entry name" value="FHA_NBN"/>
    <property type="match status" value="1"/>
</dbReference>
<dbReference type="AlphaFoldDB" id="A0AAD9K6M9"/>